<feature type="region of interest" description="Disordered" evidence="1">
    <location>
        <begin position="1"/>
        <end position="27"/>
    </location>
</feature>
<proteinExistence type="predicted"/>
<organism evidence="2 3">
    <name type="scientific">Nephila pilipes</name>
    <name type="common">Giant wood spider</name>
    <name type="synonym">Nephila maculata</name>
    <dbReference type="NCBI Taxonomy" id="299642"/>
    <lineage>
        <taxon>Eukaryota</taxon>
        <taxon>Metazoa</taxon>
        <taxon>Ecdysozoa</taxon>
        <taxon>Arthropoda</taxon>
        <taxon>Chelicerata</taxon>
        <taxon>Arachnida</taxon>
        <taxon>Araneae</taxon>
        <taxon>Araneomorphae</taxon>
        <taxon>Entelegynae</taxon>
        <taxon>Araneoidea</taxon>
        <taxon>Nephilidae</taxon>
        <taxon>Nephila</taxon>
    </lineage>
</organism>
<comment type="caution">
    <text evidence="2">The sequence shown here is derived from an EMBL/GenBank/DDBJ whole genome shotgun (WGS) entry which is preliminary data.</text>
</comment>
<evidence type="ECO:0000256" key="1">
    <source>
        <dbReference type="SAM" id="MobiDB-lite"/>
    </source>
</evidence>
<evidence type="ECO:0000313" key="2">
    <source>
        <dbReference type="EMBL" id="GFT10660.1"/>
    </source>
</evidence>
<dbReference type="EMBL" id="BMAW01008854">
    <property type="protein sequence ID" value="GFT10660.1"/>
    <property type="molecule type" value="Genomic_DNA"/>
</dbReference>
<gene>
    <name evidence="2" type="ORF">NPIL_215741</name>
</gene>
<feature type="compositionally biased region" description="Polar residues" evidence="1">
    <location>
        <begin position="1"/>
        <end position="11"/>
    </location>
</feature>
<keyword evidence="3" id="KW-1185">Reference proteome</keyword>
<protein>
    <submittedName>
        <fullName evidence="2">Uncharacterized protein</fullName>
    </submittedName>
</protein>
<dbReference type="Proteomes" id="UP000887013">
    <property type="component" value="Unassembled WGS sequence"/>
</dbReference>
<name>A0A8X6TFW2_NEPPI</name>
<sequence length="86" mass="8812">MGGTVEKSSPGSAKAVPYTSSADEQPEKVGYQIAVPDLMLYDSEFGSNGGMADSSALVSIKNCVADSLSLIKRRLSSTPSPSVANG</sequence>
<evidence type="ECO:0000313" key="3">
    <source>
        <dbReference type="Proteomes" id="UP000887013"/>
    </source>
</evidence>
<reference evidence="2" key="1">
    <citation type="submission" date="2020-08" db="EMBL/GenBank/DDBJ databases">
        <title>Multicomponent nature underlies the extraordinary mechanical properties of spider dragline silk.</title>
        <authorList>
            <person name="Kono N."/>
            <person name="Nakamura H."/>
            <person name="Mori M."/>
            <person name="Yoshida Y."/>
            <person name="Ohtoshi R."/>
            <person name="Malay A.D."/>
            <person name="Moran D.A.P."/>
            <person name="Tomita M."/>
            <person name="Numata K."/>
            <person name="Arakawa K."/>
        </authorList>
    </citation>
    <scope>NUCLEOTIDE SEQUENCE</scope>
</reference>
<accession>A0A8X6TFW2</accession>
<dbReference type="AlphaFoldDB" id="A0A8X6TFW2"/>